<sequence>MENRSVLEKQLFQLENKLLAPEIRTSKEELMNLLADNFFEFGSSGKVLYKDEEISETTLGIVQMTMSDFEIHLLSEEIVLATYRIYNELNKQHSLRSSIWKFVDGQWKMHFHQGTKISG</sequence>
<dbReference type="InterPro" id="IPR027843">
    <property type="entry name" value="DUF4440"/>
</dbReference>
<reference evidence="2 3" key="1">
    <citation type="journal article" date="2017" name="Int. J. Syst. Evol. Microbiol.">
        <title>Solibacillus kalamii sp. nov., isolated from a high-efficiency particulate arrestance filter system used in the International Space Station.</title>
        <authorList>
            <person name="Checinska Sielaff A."/>
            <person name="Kumar R.M."/>
            <person name="Pal D."/>
            <person name="Mayilraj S."/>
            <person name="Venkateswaran K."/>
        </authorList>
    </citation>
    <scope>NUCLEOTIDE SEQUENCE [LARGE SCALE GENOMIC DNA]</scope>
    <source>
        <strain evidence="2 3">ISSFR-015</strain>
    </source>
</reference>
<dbReference type="Gene3D" id="3.10.450.50">
    <property type="match status" value="1"/>
</dbReference>
<dbReference type="InterPro" id="IPR032710">
    <property type="entry name" value="NTF2-like_dom_sf"/>
</dbReference>
<evidence type="ECO:0000313" key="3">
    <source>
        <dbReference type="Proteomes" id="UP000196594"/>
    </source>
</evidence>
<proteinExistence type="predicted"/>
<evidence type="ECO:0000259" key="1">
    <source>
        <dbReference type="Pfam" id="PF14534"/>
    </source>
</evidence>
<protein>
    <submittedName>
        <fullName evidence="2">DUF4440 domain-containing protein</fullName>
    </submittedName>
</protein>
<dbReference type="Proteomes" id="UP000196594">
    <property type="component" value="Unassembled WGS sequence"/>
</dbReference>
<dbReference type="RefSeq" id="WP_087616935.1">
    <property type="nucleotide sequence ID" value="NZ_JAFBEY010000001.1"/>
</dbReference>
<dbReference type="SUPFAM" id="SSF54427">
    <property type="entry name" value="NTF2-like"/>
    <property type="match status" value="1"/>
</dbReference>
<accession>A0ABX3ZIR3</accession>
<keyword evidence="3" id="KW-1185">Reference proteome</keyword>
<comment type="caution">
    <text evidence="2">The sequence shown here is derived from an EMBL/GenBank/DDBJ whole genome shotgun (WGS) entry which is preliminary data.</text>
</comment>
<dbReference type="Pfam" id="PF14534">
    <property type="entry name" value="DUF4440"/>
    <property type="match status" value="1"/>
</dbReference>
<organism evidence="2 3">
    <name type="scientific">Solibacillus kalamii</name>
    <dbReference type="NCBI Taxonomy" id="1748298"/>
    <lineage>
        <taxon>Bacteria</taxon>
        <taxon>Bacillati</taxon>
        <taxon>Bacillota</taxon>
        <taxon>Bacilli</taxon>
        <taxon>Bacillales</taxon>
        <taxon>Caryophanaceae</taxon>
        <taxon>Solibacillus</taxon>
    </lineage>
</organism>
<dbReference type="EMBL" id="NHNT01000003">
    <property type="protein sequence ID" value="OUZ39570.1"/>
    <property type="molecule type" value="Genomic_DNA"/>
</dbReference>
<gene>
    <name evidence="2" type="ORF">CBM15_07885</name>
</gene>
<feature type="domain" description="DUF4440" evidence="1">
    <location>
        <begin position="13"/>
        <end position="109"/>
    </location>
</feature>
<evidence type="ECO:0000313" key="2">
    <source>
        <dbReference type="EMBL" id="OUZ39570.1"/>
    </source>
</evidence>
<name>A0ABX3ZIR3_9BACL</name>